<evidence type="ECO:0000313" key="3">
    <source>
        <dbReference type="EMBL" id="ADQ59110.1"/>
    </source>
</evidence>
<dbReference type="HOGENOM" id="CLU_099810_0_1_9"/>
<proteinExistence type="predicted"/>
<dbReference type="SMART" id="SM00497">
    <property type="entry name" value="IENR1"/>
    <property type="match status" value="1"/>
</dbReference>
<dbReference type="InterPro" id="IPR003615">
    <property type="entry name" value="HNH_nuc"/>
</dbReference>
<dbReference type="Pfam" id="PF07463">
    <property type="entry name" value="NUMOD4"/>
    <property type="match status" value="1"/>
</dbReference>
<dbReference type="InterPro" id="IPR003647">
    <property type="entry name" value="Intron_nuc_1_rpt"/>
</dbReference>
<gene>
    <name evidence="3" type="ordered locus">LA2_05755</name>
</gene>
<dbReference type="Proteomes" id="UP000007033">
    <property type="component" value="Chromosome"/>
</dbReference>
<dbReference type="GO" id="GO:0016788">
    <property type="term" value="F:hydrolase activity, acting on ester bonds"/>
    <property type="evidence" value="ECO:0007669"/>
    <property type="project" value="InterPro"/>
</dbReference>
<organism evidence="3 4">
    <name type="scientific">Lactobacillus amylovorus (strain GRL 1112)</name>
    <dbReference type="NCBI Taxonomy" id="695560"/>
    <lineage>
        <taxon>Bacteria</taxon>
        <taxon>Bacillati</taxon>
        <taxon>Bacillota</taxon>
        <taxon>Bacilli</taxon>
        <taxon>Lactobacillales</taxon>
        <taxon>Lactobacillaceae</taxon>
        <taxon>Lactobacillus</taxon>
    </lineage>
</organism>
<name>E4SIW1_LACAR</name>
<dbReference type="Pfam" id="PF13392">
    <property type="entry name" value="HNH_3"/>
    <property type="match status" value="1"/>
</dbReference>
<dbReference type="SUPFAM" id="SSF64496">
    <property type="entry name" value="DNA-binding domain of intron-encoded endonucleases"/>
    <property type="match status" value="1"/>
</dbReference>
<dbReference type="InterPro" id="IPR044925">
    <property type="entry name" value="His-Me_finger_sf"/>
</dbReference>
<evidence type="ECO:0000259" key="1">
    <source>
        <dbReference type="Pfam" id="PF07463"/>
    </source>
</evidence>
<dbReference type="EMBL" id="CP002338">
    <property type="protein sequence ID" value="ADQ59110.1"/>
    <property type="molecule type" value="Genomic_DNA"/>
</dbReference>
<dbReference type="InterPro" id="IPR036388">
    <property type="entry name" value="WH-like_DNA-bd_sf"/>
</dbReference>
<evidence type="ECO:0000259" key="2">
    <source>
        <dbReference type="Pfam" id="PF13392"/>
    </source>
</evidence>
<protein>
    <submittedName>
        <fullName evidence="3">Homing nuclease</fullName>
    </submittedName>
</protein>
<feature type="domain" description="HNH nuclease" evidence="2">
    <location>
        <begin position="66"/>
        <end position="109"/>
    </location>
</feature>
<evidence type="ECO:0000313" key="4">
    <source>
        <dbReference type="Proteomes" id="UP000007033"/>
    </source>
</evidence>
<accession>E4SIW1</accession>
<dbReference type="SUPFAM" id="SSF54060">
    <property type="entry name" value="His-Me finger endonucleases"/>
    <property type="match status" value="1"/>
</dbReference>
<dbReference type="Gene3D" id="3.90.75.20">
    <property type="match status" value="1"/>
</dbReference>
<feature type="domain" description="NUMOD4" evidence="1">
    <location>
        <begin position="3"/>
        <end position="57"/>
    </location>
</feature>
<dbReference type="RefSeq" id="WP_013437905.1">
    <property type="nucleotide sequence ID" value="NC_014724.1"/>
</dbReference>
<sequence length="176" mass="20854">MKEMWRPIKGYEGKYEISSLGRVRSITGWKYVGNDIYQPEGIMMKQGVNRGYYKVDLCKHGKHYTYKVHRLVAEAFIPNPHHYKQVNHKDENRLNNHATNLEWCTQEYNLEYGTRVERTAKKLSRRVGQYTLDGKLVKVWQSTHDAGRHGYHQGHVWACCRGKAKTHAGYRWRFIK</sequence>
<dbReference type="InterPro" id="IPR010902">
    <property type="entry name" value="NUMOD4"/>
</dbReference>
<dbReference type="Gene3D" id="1.10.10.10">
    <property type="entry name" value="Winged helix-like DNA-binding domain superfamily/Winged helix DNA-binding domain"/>
    <property type="match status" value="1"/>
</dbReference>
<dbReference type="PATRIC" id="fig|695560.3.peg.1137"/>
<reference evidence="3 4" key="1">
    <citation type="journal article" date="2011" name="J. Bacteriol.">
        <title>Genome sequence of Lactobacillus amylovorus GRL1112.</title>
        <authorList>
            <person name="Kant R."/>
            <person name="Paulin L."/>
            <person name="Alatalo E."/>
            <person name="de Vos W.M."/>
            <person name="Palva A."/>
        </authorList>
    </citation>
    <scope>NUCLEOTIDE SEQUENCE [LARGE SCALE GENOMIC DNA]</scope>
    <source>
        <strain evidence="3 4">GRL 1112</strain>
    </source>
</reference>
<dbReference type="KEGG" id="lam:LA2_05755"/>
<dbReference type="AlphaFoldDB" id="E4SIW1"/>